<accession>A0ABN6IF10</accession>
<gene>
    <name evidence="1" type="ORF">MTY59_22100</name>
</gene>
<sequence length="51" mass="5695">MLDHPNVLIGSAEHVAEALHSRRETMGINYVTVQQAQIDSFARVVARLHGR</sequence>
<protein>
    <recommendedName>
        <fullName evidence="3">Luciferase-like domain-containing protein</fullName>
    </recommendedName>
</protein>
<evidence type="ECO:0000313" key="1">
    <source>
        <dbReference type="EMBL" id="BCZ22355.1"/>
    </source>
</evidence>
<reference evidence="1 2" key="1">
    <citation type="submission" date="2021-07" db="EMBL/GenBank/DDBJ databases">
        <title>Complete genome sequence of nontuberculous Mycobacterium sp. TY59.</title>
        <authorList>
            <person name="Fukushima K."/>
        </authorList>
    </citation>
    <scope>NUCLEOTIDE SEQUENCE [LARGE SCALE GENOMIC DNA]</scope>
    <source>
        <strain evidence="1 2">TY59</strain>
    </source>
</reference>
<evidence type="ECO:0008006" key="3">
    <source>
        <dbReference type="Google" id="ProtNLM"/>
    </source>
</evidence>
<dbReference type="EMBL" id="AP024828">
    <property type="protein sequence ID" value="BCZ22355.1"/>
    <property type="molecule type" value="Genomic_DNA"/>
</dbReference>
<dbReference type="Proteomes" id="UP000826012">
    <property type="component" value="Chromosome"/>
</dbReference>
<reference evidence="1 2" key="2">
    <citation type="submission" date="2021-07" db="EMBL/GenBank/DDBJ databases">
        <authorList>
            <person name="Matsumoto Y."/>
            <person name="Motooka D."/>
            <person name="Nakamura S."/>
        </authorList>
    </citation>
    <scope>NUCLEOTIDE SEQUENCE [LARGE SCALE GENOMIC DNA]</scope>
    <source>
        <strain evidence="1 2">TY59</strain>
    </source>
</reference>
<organism evidence="1 2">
    <name type="scientific">Mycobacterium senriense</name>
    <dbReference type="NCBI Taxonomy" id="2775496"/>
    <lineage>
        <taxon>Bacteria</taxon>
        <taxon>Bacillati</taxon>
        <taxon>Actinomycetota</taxon>
        <taxon>Actinomycetes</taxon>
        <taxon>Mycobacteriales</taxon>
        <taxon>Mycobacteriaceae</taxon>
        <taxon>Mycobacterium</taxon>
        <taxon>Mycobacterium avium complex (MAC)</taxon>
    </lineage>
</organism>
<name>A0ABN6IF10_9MYCO</name>
<keyword evidence="2" id="KW-1185">Reference proteome</keyword>
<dbReference type="RefSeq" id="WP_221045664.1">
    <property type="nucleotide sequence ID" value="NZ_AP024828.1"/>
</dbReference>
<proteinExistence type="predicted"/>
<evidence type="ECO:0000313" key="2">
    <source>
        <dbReference type="Proteomes" id="UP000826012"/>
    </source>
</evidence>